<gene>
    <name evidence="1" type="ORF">GR156_18740</name>
</gene>
<dbReference type="EMBL" id="WUML01000021">
    <property type="protein sequence ID" value="MXO02358.1"/>
    <property type="molecule type" value="Genomic_DNA"/>
</dbReference>
<evidence type="ECO:0000313" key="1">
    <source>
        <dbReference type="EMBL" id="MXO02358.1"/>
    </source>
</evidence>
<protein>
    <submittedName>
        <fullName evidence="1">Uncharacterized protein</fullName>
    </submittedName>
</protein>
<organism evidence="1 2">
    <name type="scientific">Shinella zoogloeoides</name>
    <name type="common">Crabtreella saccharophila</name>
    <dbReference type="NCBI Taxonomy" id="352475"/>
    <lineage>
        <taxon>Bacteria</taxon>
        <taxon>Pseudomonadati</taxon>
        <taxon>Pseudomonadota</taxon>
        <taxon>Alphaproteobacteria</taxon>
        <taxon>Hyphomicrobiales</taxon>
        <taxon>Rhizobiaceae</taxon>
        <taxon>Shinella</taxon>
    </lineage>
</organism>
<dbReference type="RefSeq" id="WP_160787652.1">
    <property type="nucleotide sequence ID" value="NZ_CP086610.1"/>
</dbReference>
<comment type="caution">
    <text evidence="1">The sequence shown here is derived from an EMBL/GenBank/DDBJ whole genome shotgun (WGS) entry which is preliminary data.</text>
</comment>
<sequence>MFLILDPAMLIHPAMAFAPEGFSRTGFFSVPRSAMTPDRAFMAPHGGIWLKRHADWHPGRVVHENGIF</sequence>
<dbReference type="AlphaFoldDB" id="A0A6N8TM94"/>
<proteinExistence type="predicted"/>
<evidence type="ECO:0000313" key="2">
    <source>
        <dbReference type="Proteomes" id="UP000440304"/>
    </source>
</evidence>
<accession>A0A6N8TM94</accession>
<name>A0A6N8TM94_SHIZO</name>
<reference evidence="1 2" key="1">
    <citation type="submission" date="2019-12" db="EMBL/GenBank/DDBJ databases">
        <title>Shinella granuli gen. nov., sp. nov., and proposal of the reclassification of Zoogloea ramigera ATCC 19623 as Shinella zoogloeoides sp. nov.</title>
        <authorList>
            <person name="Gao J."/>
        </authorList>
    </citation>
    <scope>NUCLEOTIDE SEQUENCE [LARGE SCALE GENOMIC DNA]</scope>
    <source>
        <strain evidence="1 2">DSM 287</strain>
    </source>
</reference>
<dbReference type="Proteomes" id="UP000440304">
    <property type="component" value="Unassembled WGS sequence"/>
</dbReference>